<evidence type="ECO:0000256" key="9">
    <source>
        <dbReference type="ARBA" id="ARBA00023136"/>
    </source>
</evidence>
<proteinExistence type="inferred from homology"/>
<evidence type="ECO:0000256" key="5">
    <source>
        <dbReference type="ARBA" id="ARBA00022692"/>
    </source>
</evidence>
<keyword evidence="7 10" id="KW-0720">Serine protease</keyword>
<keyword evidence="15" id="KW-1185">Reference proteome</keyword>
<dbReference type="InterPro" id="IPR000209">
    <property type="entry name" value="Peptidase_S8/S53_dom"/>
</dbReference>
<protein>
    <submittedName>
        <fullName evidence="14">Type VII secretion-associated serine protease mycosin</fullName>
    </submittedName>
</protein>
<evidence type="ECO:0000259" key="13">
    <source>
        <dbReference type="Pfam" id="PF00082"/>
    </source>
</evidence>
<evidence type="ECO:0000313" key="14">
    <source>
        <dbReference type="EMBL" id="MCT2594696.1"/>
    </source>
</evidence>
<dbReference type="PRINTS" id="PR00723">
    <property type="entry name" value="SUBTILISIN"/>
</dbReference>
<dbReference type="Pfam" id="PF00082">
    <property type="entry name" value="Peptidase_S8"/>
    <property type="match status" value="1"/>
</dbReference>
<comment type="caution">
    <text evidence="14">The sequence shown here is derived from an EMBL/GenBank/DDBJ whole genome shotgun (WGS) entry which is preliminary data.</text>
</comment>
<dbReference type="InterPro" id="IPR023834">
    <property type="entry name" value="T7SS_pept_S8A_mycosin"/>
</dbReference>
<dbReference type="EMBL" id="JAJAGO010000025">
    <property type="protein sequence ID" value="MCT2594696.1"/>
    <property type="molecule type" value="Genomic_DNA"/>
</dbReference>
<dbReference type="InterPro" id="IPR050131">
    <property type="entry name" value="Peptidase_S8_subtilisin-like"/>
</dbReference>
<name>A0ABT2K3F9_9ACTN</name>
<keyword evidence="8 12" id="KW-1133">Transmembrane helix</keyword>
<dbReference type="GO" id="GO:0006508">
    <property type="term" value="P:proteolysis"/>
    <property type="evidence" value="ECO:0007669"/>
    <property type="project" value="UniProtKB-KW"/>
</dbReference>
<dbReference type="NCBIfam" id="TIGR03921">
    <property type="entry name" value="T7SS_mycosin"/>
    <property type="match status" value="1"/>
</dbReference>
<dbReference type="PANTHER" id="PTHR43806:SF11">
    <property type="entry name" value="CEREVISIN-RELATED"/>
    <property type="match status" value="1"/>
</dbReference>
<evidence type="ECO:0000313" key="15">
    <source>
        <dbReference type="Proteomes" id="UP001156389"/>
    </source>
</evidence>
<keyword evidence="4 10" id="KW-0645">Protease</keyword>
<keyword evidence="6 10" id="KW-0378">Hydrolase</keyword>
<evidence type="ECO:0000256" key="3">
    <source>
        <dbReference type="ARBA" id="ARBA00022475"/>
    </source>
</evidence>
<evidence type="ECO:0000256" key="2">
    <source>
        <dbReference type="ARBA" id="ARBA00011073"/>
    </source>
</evidence>
<evidence type="ECO:0000256" key="7">
    <source>
        <dbReference type="ARBA" id="ARBA00022825"/>
    </source>
</evidence>
<dbReference type="InterPro" id="IPR036852">
    <property type="entry name" value="Peptidase_S8/S53_dom_sf"/>
</dbReference>
<reference evidence="14 15" key="1">
    <citation type="submission" date="2021-10" db="EMBL/GenBank/DDBJ databases">
        <title>Streptomyces gossypii sp. nov., isolated from soil collected from cotton field.</title>
        <authorList>
            <person name="Ge X."/>
            <person name="Chen X."/>
            <person name="Liu W."/>
        </authorList>
    </citation>
    <scope>NUCLEOTIDE SEQUENCE [LARGE SCALE GENOMIC DNA]</scope>
    <source>
        <strain evidence="14 15">N2-109</strain>
    </source>
</reference>
<evidence type="ECO:0000256" key="10">
    <source>
        <dbReference type="PROSITE-ProRule" id="PRU01240"/>
    </source>
</evidence>
<feature type="active site" description="Charge relay system" evidence="10">
    <location>
        <position position="76"/>
    </location>
</feature>
<feature type="compositionally biased region" description="Basic and acidic residues" evidence="11">
    <location>
        <begin position="361"/>
        <end position="377"/>
    </location>
</feature>
<comment type="similarity">
    <text evidence="2 10">Belongs to the peptidase S8 family.</text>
</comment>
<dbReference type="InterPro" id="IPR015500">
    <property type="entry name" value="Peptidase_S8_subtilisin-rel"/>
</dbReference>
<dbReference type="SUPFAM" id="SSF52743">
    <property type="entry name" value="Subtilisin-like"/>
    <property type="match status" value="1"/>
</dbReference>
<dbReference type="PANTHER" id="PTHR43806">
    <property type="entry name" value="PEPTIDASE S8"/>
    <property type="match status" value="1"/>
</dbReference>
<comment type="subcellular location">
    <subcellularLocation>
        <location evidence="1">Cell membrane</location>
        <topology evidence="1">Single-pass membrane protein</topology>
    </subcellularLocation>
</comment>
<dbReference type="PROSITE" id="PS51892">
    <property type="entry name" value="SUBTILASE"/>
    <property type="match status" value="1"/>
</dbReference>
<keyword evidence="5 12" id="KW-0812">Transmembrane</keyword>
<gene>
    <name evidence="14" type="primary">mycP</name>
    <name evidence="14" type="ORF">LHJ74_33100</name>
</gene>
<evidence type="ECO:0000256" key="8">
    <source>
        <dbReference type="ARBA" id="ARBA00022989"/>
    </source>
</evidence>
<feature type="region of interest" description="Disordered" evidence="11">
    <location>
        <begin position="328"/>
        <end position="389"/>
    </location>
</feature>
<evidence type="ECO:0000256" key="12">
    <source>
        <dbReference type="SAM" id="Phobius"/>
    </source>
</evidence>
<keyword evidence="9 12" id="KW-0472">Membrane</keyword>
<feature type="active site" description="Charge relay system" evidence="10">
    <location>
        <position position="271"/>
    </location>
</feature>
<dbReference type="Proteomes" id="UP001156389">
    <property type="component" value="Unassembled WGS sequence"/>
</dbReference>
<dbReference type="GO" id="GO:0008233">
    <property type="term" value="F:peptidase activity"/>
    <property type="evidence" value="ECO:0007669"/>
    <property type="project" value="UniProtKB-KW"/>
</dbReference>
<evidence type="ECO:0000256" key="1">
    <source>
        <dbReference type="ARBA" id="ARBA00004162"/>
    </source>
</evidence>
<feature type="domain" description="Peptidase S8/S53" evidence="13">
    <location>
        <begin position="67"/>
        <end position="321"/>
    </location>
</feature>
<accession>A0ABT2K3F9</accession>
<sequence length="415" mass="42766">MTAGNQQAERATRSGFRRRLIPMLAAAGAWSVCLVGLAPAAAAEDIRSQQWYLEAMQAEKMWKVSKGEGVKVAVIDSGVSETPSLGGQVLSGKDFSGVQGGANDDYSGHGTTMAELIAGTGKGGGLRGLAPEAEIIPIRTYLSTFEGAGKPKEETAHKAIRAAVDSDARIINMSIGGYLPYSHLQEAVKYAASKGKLMFAATGNNGDGENSVEYPAAYPEVVGIASVDKTAKVSKTSTHGRHVSLAAPGDDIPGWCDQNLTSYCGGDGGTSSATAIASASAALIWSAHPDWTANQVLRVMIDTAGRADEKAHGRSDYIGYGTIRPSRVLLDGEGDPGPAGGNPLVQEEPSKSPSSSSPSGEDDKKDGEKGAADKKTVADSTGSGGDSNLLPIIGTGAAVAVLAVGAFAYVRLRRR</sequence>
<evidence type="ECO:0000256" key="4">
    <source>
        <dbReference type="ARBA" id="ARBA00022670"/>
    </source>
</evidence>
<feature type="transmembrane region" description="Helical" evidence="12">
    <location>
        <begin position="389"/>
        <end position="410"/>
    </location>
</feature>
<dbReference type="Gene3D" id="3.40.50.200">
    <property type="entry name" value="Peptidase S8/S53 domain"/>
    <property type="match status" value="1"/>
</dbReference>
<keyword evidence="3" id="KW-1003">Cell membrane</keyword>
<feature type="active site" description="Charge relay system" evidence="10">
    <location>
        <position position="109"/>
    </location>
</feature>
<evidence type="ECO:0000256" key="11">
    <source>
        <dbReference type="SAM" id="MobiDB-lite"/>
    </source>
</evidence>
<organism evidence="14 15">
    <name type="scientific">Streptomyces gossypii</name>
    <dbReference type="NCBI Taxonomy" id="2883101"/>
    <lineage>
        <taxon>Bacteria</taxon>
        <taxon>Bacillati</taxon>
        <taxon>Actinomycetota</taxon>
        <taxon>Actinomycetes</taxon>
        <taxon>Kitasatosporales</taxon>
        <taxon>Streptomycetaceae</taxon>
        <taxon>Streptomyces</taxon>
    </lineage>
</organism>
<evidence type="ECO:0000256" key="6">
    <source>
        <dbReference type="ARBA" id="ARBA00022801"/>
    </source>
</evidence>